<dbReference type="STRING" id="225324.SAMN02745126_00871"/>
<evidence type="ECO:0000313" key="6">
    <source>
        <dbReference type="EMBL" id="SJZ39836.1"/>
    </source>
</evidence>
<dbReference type="InterPro" id="IPR017871">
    <property type="entry name" value="ABC_transporter-like_CS"/>
</dbReference>
<gene>
    <name evidence="6" type="ORF">SAMN02745126_00871</name>
</gene>
<accession>A0A1T4KBS7</accession>
<dbReference type="SUPFAM" id="SSF52540">
    <property type="entry name" value="P-loop containing nucleoside triphosphate hydrolases"/>
    <property type="match status" value="1"/>
</dbReference>
<dbReference type="InterPro" id="IPR027417">
    <property type="entry name" value="P-loop_NTPase"/>
</dbReference>
<dbReference type="PANTHER" id="PTHR45772">
    <property type="entry name" value="CONSERVED COMPONENT OF ABC TRANSPORTER FOR NATURAL AMINO ACIDS-RELATED"/>
    <property type="match status" value="1"/>
</dbReference>
<proteinExistence type="inferred from homology"/>
<dbReference type="GO" id="GO:0005886">
    <property type="term" value="C:plasma membrane"/>
    <property type="evidence" value="ECO:0007669"/>
    <property type="project" value="TreeGrafter"/>
</dbReference>
<keyword evidence="7" id="KW-1185">Reference proteome</keyword>
<dbReference type="PROSITE" id="PS00211">
    <property type="entry name" value="ABC_TRANSPORTER_1"/>
    <property type="match status" value="1"/>
</dbReference>
<protein>
    <submittedName>
        <fullName evidence="6">Branched-chain amino acid transport system ATP-binding protein</fullName>
    </submittedName>
</protein>
<sequence>MRRAFYGLEVLRGVDFSVAAGRITGLIGPNGAGKTTLFNVVSGLVPPDAGSIRFAGSEIGGLSPDKVSRAGLVRTFQVARGFPKLSVFQHLMLYGRDQPGESLWRAVLGSRAARDREAALAEQAWDIARFLRLDKVIDNQAVALSGGQKKLLEIGRALMAEPKLILLDEPTAGVNPTLRNEIGERLLELPKRGVSILLIEHDMGFIAELCDPVICMAEGRVLAQGSFDSVRADPQVREAYLGRRAA</sequence>
<dbReference type="PROSITE" id="PS50893">
    <property type="entry name" value="ABC_TRANSPORTER_2"/>
    <property type="match status" value="1"/>
</dbReference>
<comment type="similarity">
    <text evidence="1">Belongs to the ABC transporter superfamily.</text>
</comment>
<organism evidence="6 7">
    <name type="scientific">Enhydrobacter aerosaccus</name>
    <dbReference type="NCBI Taxonomy" id="225324"/>
    <lineage>
        <taxon>Bacteria</taxon>
        <taxon>Pseudomonadati</taxon>
        <taxon>Pseudomonadota</taxon>
        <taxon>Alphaproteobacteria</taxon>
        <taxon>Hyphomicrobiales</taxon>
        <taxon>Enhydrobacter</taxon>
    </lineage>
</organism>
<keyword evidence="3" id="KW-0547">Nucleotide-binding</keyword>
<dbReference type="PANTHER" id="PTHR45772:SF9">
    <property type="entry name" value="CONSERVED COMPONENT OF ABC TRANSPORTER FOR NATURAL AMINO ACIDS"/>
    <property type="match status" value="1"/>
</dbReference>
<evidence type="ECO:0000256" key="4">
    <source>
        <dbReference type="ARBA" id="ARBA00022840"/>
    </source>
</evidence>
<dbReference type="EMBL" id="FUWJ01000001">
    <property type="protein sequence ID" value="SJZ39836.1"/>
    <property type="molecule type" value="Genomic_DNA"/>
</dbReference>
<evidence type="ECO:0000259" key="5">
    <source>
        <dbReference type="PROSITE" id="PS50893"/>
    </source>
</evidence>
<dbReference type="InterPro" id="IPR032823">
    <property type="entry name" value="BCA_ABC_TP_C"/>
</dbReference>
<dbReference type="SMART" id="SM00382">
    <property type="entry name" value="AAA"/>
    <property type="match status" value="1"/>
</dbReference>
<dbReference type="Proteomes" id="UP000190092">
    <property type="component" value="Unassembled WGS sequence"/>
</dbReference>
<dbReference type="GO" id="GO:0016887">
    <property type="term" value="F:ATP hydrolysis activity"/>
    <property type="evidence" value="ECO:0007669"/>
    <property type="project" value="InterPro"/>
</dbReference>
<keyword evidence="2" id="KW-0813">Transport</keyword>
<evidence type="ECO:0000256" key="2">
    <source>
        <dbReference type="ARBA" id="ARBA00022448"/>
    </source>
</evidence>
<dbReference type="InterPro" id="IPR003593">
    <property type="entry name" value="AAA+_ATPase"/>
</dbReference>
<evidence type="ECO:0000256" key="1">
    <source>
        <dbReference type="ARBA" id="ARBA00005417"/>
    </source>
</evidence>
<dbReference type="Pfam" id="PF12399">
    <property type="entry name" value="BCA_ABC_TP_C"/>
    <property type="match status" value="1"/>
</dbReference>
<dbReference type="InterPro" id="IPR051120">
    <property type="entry name" value="ABC_AA/LPS_Transport"/>
</dbReference>
<dbReference type="CDD" id="cd03219">
    <property type="entry name" value="ABC_Mj1267_LivG_branched"/>
    <property type="match status" value="1"/>
</dbReference>
<dbReference type="AlphaFoldDB" id="A0A1T4KBS7"/>
<dbReference type="Pfam" id="PF00005">
    <property type="entry name" value="ABC_tran"/>
    <property type="match status" value="1"/>
</dbReference>
<dbReference type="Gene3D" id="3.40.50.300">
    <property type="entry name" value="P-loop containing nucleotide triphosphate hydrolases"/>
    <property type="match status" value="1"/>
</dbReference>
<evidence type="ECO:0000313" key="7">
    <source>
        <dbReference type="Proteomes" id="UP000190092"/>
    </source>
</evidence>
<name>A0A1T4KBS7_9HYPH</name>
<dbReference type="GO" id="GO:0005524">
    <property type="term" value="F:ATP binding"/>
    <property type="evidence" value="ECO:0007669"/>
    <property type="project" value="UniProtKB-KW"/>
</dbReference>
<evidence type="ECO:0000256" key="3">
    <source>
        <dbReference type="ARBA" id="ARBA00022741"/>
    </source>
</evidence>
<dbReference type="InterPro" id="IPR003439">
    <property type="entry name" value="ABC_transporter-like_ATP-bd"/>
</dbReference>
<reference evidence="7" key="1">
    <citation type="submission" date="2017-02" db="EMBL/GenBank/DDBJ databases">
        <authorList>
            <person name="Varghese N."/>
            <person name="Submissions S."/>
        </authorList>
    </citation>
    <scope>NUCLEOTIDE SEQUENCE [LARGE SCALE GENOMIC DNA]</scope>
    <source>
        <strain evidence="7">ATCC 27094</strain>
    </source>
</reference>
<feature type="domain" description="ABC transporter" evidence="5">
    <location>
        <begin position="1"/>
        <end position="243"/>
    </location>
</feature>
<keyword evidence="4 6" id="KW-0067">ATP-binding</keyword>